<evidence type="ECO:0000256" key="3">
    <source>
        <dbReference type="ARBA" id="ARBA00012438"/>
    </source>
</evidence>
<dbReference type="SMART" id="SM00304">
    <property type="entry name" value="HAMP"/>
    <property type="match status" value="1"/>
</dbReference>
<keyword evidence="19" id="KW-1185">Reference proteome</keyword>
<dbReference type="SUPFAM" id="SSF55874">
    <property type="entry name" value="ATPase domain of HSP90 chaperone/DNA topoisomerase II/histidine kinase"/>
    <property type="match status" value="1"/>
</dbReference>
<dbReference type="InterPro" id="IPR005467">
    <property type="entry name" value="His_kinase_dom"/>
</dbReference>
<dbReference type="SUPFAM" id="SSF47384">
    <property type="entry name" value="Homodimeric domain of signal transducing histidine kinase"/>
    <property type="match status" value="1"/>
</dbReference>
<dbReference type="PROSITE" id="PS50885">
    <property type="entry name" value="HAMP"/>
    <property type="match status" value="1"/>
</dbReference>
<evidence type="ECO:0000256" key="1">
    <source>
        <dbReference type="ARBA" id="ARBA00000085"/>
    </source>
</evidence>
<feature type="compositionally biased region" description="Basic and acidic residues" evidence="14">
    <location>
        <begin position="102"/>
        <end position="115"/>
    </location>
</feature>
<dbReference type="Pfam" id="PF02518">
    <property type="entry name" value="HATPase_c"/>
    <property type="match status" value="1"/>
</dbReference>
<name>A0A923HRF7_9BURK</name>
<dbReference type="Gene3D" id="6.10.340.10">
    <property type="match status" value="1"/>
</dbReference>
<dbReference type="Gene3D" id="3.30.565.10">
    <property type="entry name" value="Histidine kinase-like ATPase, C-terminal domain"/>
    <property type="match status" value="1"/>
</dbReference>
<dbReference type="GO" id="GO:0000155">
    <property type="term" value="F:phosphorelay sensor kinase activity"/>
    <property type="evidence" value="ECO:0007669"/>
    <property type="project" value="InterPro"/>
</dbReference>
<dbReference type="GO" id="GO:0005524">
    <property type="term" value="F:ATP binding"/>
    <property type="evidence" value="ECO:0007669"/>
    <property type="project" value="UniProtKB-KW"/>
</dbReference>
<feature type="domain" description="Histidine kinase" evidence="16">
    <location>
        <begin position="280"/>
        <end position="495"/>
    </location>
</feature>
<evidence type="ECO:0000256" key="2">
    <source>
        <dbReference type="ARBA" id="ARBA00004429"/>
    </source>
</evidence>
<evidence type="ECO:0000313" key="19">
    <source>
        <dbReference type="Proteomes" id="UP000627446"/>
    </source>
</evidence>
<evidence type="ECO:0000256" key="8">
    <source>
        <dbReference type="ARBA" id="ARBA00022741"/>
    </source>
</evidence>
<dbReference type="Gene3D" id="1.10.287.130">
    <property type="match status" value="1"/>
</dbReference>
<keyword evidence="9" id="KW-0418">Kinase</keyword>
<dbReference type="CDD" id="cd06225">
    <property type="entry name" value="HAMP"/>
    <property type="match status" value="1"/>
</dbReference>
<evidence type="ECO:0000256" key="7">
    <source>
        <dbReference type="ARBA" id="ARBA00022692"/>
    </source>
</evidence>
<evidence type="ECO:0000259" key="17">
    <source>
        <dbReference type="PROSITE" id="PS50885"/>
    </source>
</evidence>
<dbReference type="InterPro" id="IPR003594">
    <property type="entry name" value="HATPase_dom"/>
</dbReference>
<reference evidence="18" key="1">
    <citation type="submission" date="2020-08" db="EMBL/GenBank/DDBJ databases">
        <title>Novel species isolated from subtropical streams in China.</title>
        <authorList>
            <person name="Lu H."/>
        </authorList>
    </citation>
    <scope>NUCLEOTIDE SEQUENCE</scope>
    <source>
        <strain evidence="18">LX22W</strain>
    </source>
</reference>
<dbReference type="EC" id="2.7.13.3" evidence="3"/>
<comment type="subcellular location">
    <subcellularLocation>
        <location evidence="2">Cell inner membrane</location>
        <topology evidence="2">Multi-pass membrane protein</topology>
    </subcellularLocation>
</comment>
<feature type="region of interest" description="Disordered" evidence="14">
    <location>
        <begin position="86"/>
        <end position="140"/>
    </location>
</feature>
<evidence type="ECO:0000256" key="9">
    <source>
        <dbReference type="ARBA" id="ARBA00022777"/>
    </source>
</evidence>
<dbReference type="InterPro" id="IPR036890">
    <property type="entry name" value="HATPase_C_sf"/>
</dbReference>
<evidence type="ECO:0000256" key="13">
    <source>
        <dbReference type="ARBA" id="ARBA00023136"/>
    </source>
</evidence>
<evidence type="ECO:0000259" key="16">
    <source>
        <dbReference type="PROSITE" id="PS50109"/>
    </source>
</evidence>
<evidence type="ECO:0000256" key="6">
    <source>
        <dbReference type="ARBA" id="ARBA00022679"/>
    </source>
</evidence>
<dbReference type="InterPro" id="IPR003661">
    <property type="entry name" value="HisK_dim/P_dom"/>
</dbReference>
<keyword evidence="8" id="KW-0547">Nucleotide-binding</keyword>
<evidence type="ECO:0000256" key="11">
    <source>
        <dbReference type="ARBA" id="ARBA00022989"/>
    </source>
</evidence>
<dbReference type="Proteomes" id="UP000627446">
    <property type="component" value="Unassembled WGS sequence"/>
</dbReference>
<feature type="transmembrane region" description="Helical" evidence="15">
    <location>
        <begin position="15"/>
        <end position="33"/>
    </location>
</feature>
<keyword evidence="13 15" id="KW-0472">Membrane</keyword>
<protein>
    <recommendedName>
        <fullName evidence="3">histidine kinase</fullName>
        <ecNumber evidence="3">2.7.13.3</ecNumber>
    </recommendedName>
</protein>
<evidence type="ECO:0000256" key="4">
    <source>
        <dbReference type="ARBA" id="ARBA00022475"/>
    </source>
</evidence>
<dbReference type="CDD" id="cd00082">
    <property type="entry name" value="HisKA"/>
    <property type="match status" value="1"/>
</dbReference>
<keyword evidence="5" id="KW-0597">Phosphoprotein</keyword>
<dbReference type="InterPro" id="IPR050398">
    <property type="entry name" value="HssS/ArlS-like"/>
</dbReference>
<proteinExistence type="predicted"/>
<dbReference type="Pfam" id="PF00672">
    <property type="entry name" value="HAMP"/>
    <property type="match status" value="1"/>
</dbReference>
<dbReference type="PRINTS" id="PR00344">
    <property type="entry name" value="BCTRLSENSOR"/>
</dbReference>
<dbReference type="PROSITE" id="PS50109">
    <property type="entry name" value="HIS_KIN"/>
    <property type="match status" value="1"/>
</dbReference>
<evidence type="ECO:0000313" key="18">
    <source>
        <dbReference type="EMBL" id="MBC3882593.1"/>
    </source>
</evidence>
<evidence type="ECO:0000256" key="10">
    <source>
        <dbReference type="ARBA" id="ARBA00022840"/>
    </source>
</evidence>
<organism evidence="18 19">
    <name type="scientific">Undibacterium nitidum</name>
    <dbReference type="NCBI Taxonomy" id="2762298"/>
    <lineage>
        <taxon>Bacteria</taxon>
        <taxon>Pseudomonadati</taxon>
        <taxon>Pseudomonadota</taxon>
        <taxon>Betaproteobacteria</taxon>
        <taxon>Burkholderiales</taxon>
        <taxon>Oxalobacteraceae</taxon>
        <taxon>Undibacterium</taxon>
    </lineage>
</organism>
<dbReference type="PANTHER" id="PTHR45528:SF1">
    <property type="entry name" value="SENSOR HISTIDINE KINASE CPXA"/>
    <property type="match status" value="1"/>
</dbReference>
<feature type="domain" description="HAMP" evidence="17">
    <location>
        <begin position="220"/>
        <end position="272"/>
    </location>
</feature>
<keyword evidence="10" id="KW-0067">ATP-binding</keyword>
<evidence type="ECO:0000256" key="12">
    <source>
        <dbReference type="ARBA" id="ARBA00023012"/>
    </source>
</evidence>
<feature type="transmembrane region" description="Helical" evidence="15">
    <location>
        <begin position="200"/>
        <end position="219"/>
    </location>
</feature>
<evidence type="ECO:0000256" key="14">
    <source>
        <dbReference type="SAM" id="MobiDB-lite"/>
    </source>
</evidence>
<evidence type="ECO:0000256" key="15">
    <source>
        <dbReference type="SAM" id="Phobius"/>
    </source>
</evidence>
<keyword evidence="6" id="KW-0808">Transferase</keyword>
<dbReference type="InterPro" id="IPR004358">
    <property type="entry name" value="Sig_transdc_His_kin-like_C"/>
</dbReference>
<dbReference type="Pfam" id="PF00512">
    <property type="entry name" value="HisKA"/>
    <property type="match status" value="1"/>
</dbReference>
<dbReference type="RefSeq" id="WP_186917211.1">
    <property type="nucleotide sequence ID" value="NZ_JACOFZ010000006.1"/>
</dbReference>
<dbReference type="SUPFAM" id="SSF158472">
    <property type="entry name" value="HAMP domain-like"/>
    <property type="match status" value="1"/>
</dbReference>
<comment type="caution">
    <text evidence="18">The sequence shown here is derived from an EMBL/GenBank/DDBJ whole genome shotgun (WGS) entry which is preliminary data.</text>
</comment>
<keyword evidence="12" id="KW-0902">Two-component regulatory system</keyword>
<dbReference type="EMBL" id="JACOFZ010000006">
    <property type="protein sequence ID" value="MBC3882593.1"/>
    <property type="molecule type" value="Genomic_DNA"/>
</dbReference>
<keyword evidence="7 15" id="KW-0812">Transmembrane</keyword>
<dbReference type="GO" id="GO:0005886">
    <property type="term" value="C:plasma membrane"/>
    <property type="evidence" value="ECO:0007669"/>
    <property type="project" value="UniProtKB-SubCell"/>
</dbReference>
<gene>
    <name evidence="18" type="ORF">H8K36_14480</name>
</gene>
<accession>A0A923HRF7</accession>
<dbReference type="InterPro" id="IPR036097">
    <property type="entry name" value="HisK_dim/P_sf"/>
</dbReference>
<dbReference type="FunFam" id="3.30.565.10:FF:000006">
    <property type="entry name" value="Sensor histidine kinase WalK"/>
    <property type="match status" value="1"/>
</dbReference>
<dbReference type="InterPro" id="IPR003660">
    <property type="entry name" value="HAMP_dom"/>
</dbReference>
<keyword evidence="4" id="KW-1003">Cell membrane</keyword>
<dbReference type="PANTHER" id="PTHR45528">
    <property type="entry name" value="SENSOR HISTIDINE KINASE CPXA"/>
    <property type="match status" value="1"/>
</dbReference>
<dbReference type="AlphaFoldDB" id="A0A923HRF7"/>
<dbReference type="SMART" id="SM00387">
    <property type="entry name" value="HATPase_c"/>
    <property type="match status" value="1"/>
</dbReference>
<comment type="catalytic activity">
    <reaction evidence="1">
        <text>ATP + protein L-histidine = ADP + protein N-phospho-L-histidine.</text>
        <dbReference type="EC" id="2.7.13.3"/>
    </reaction>
</comment>
<keyword evidence="11 15" id="KW-1133">Transmembrane helix</keyword>
<evidence type="ECO:0000256" key="5">
    <source>
        <dbReference type="ARBA" id="ARBA00022553"/>
    </source>
</evidence>
<dbReference type="SMART" id="SM00388">
    <property type="entry name" value="HisKA"/>
    <property type="match status" value="1"/>
</dbReference>
<sequence>MKAANVFPLTIAKKISLSVILILLVSVSGLAWLSARSLQSGFNDYLKQKQQQELIKVATAFGGYYRAHQSFADLRHNPRVVRPILNRALDRGDPNEDDADANAERPRPERGRPPLREGPGPRIGQAPGPLGPPGMELGPRLSLLDAEDEPVFGPLRAGAQSLQAPIEVDGQRVGTMIAPIPEFNLEKTTLEFVRSQIKHILFFALGVLSVATLVSVWLGQHLVKPIAGLRRVTQQIAQGRLDARVDIKSQDELGGLASYINRMAGSLESNEKKRRKIMADLSHELRTPLTVMRAEVEAVIDGVRPLNLESMQSLEAEIKHLNKLVEDLHQLALADSGDLRFQFEMVDVLELLSQIAARFEARMQEMDLVLKLDLPSAPIYILADASRLTQVIENLLENSLRYTDASGKVVIRAQSAPGMIRLTIEDSAPGLRDGGYEQLFERLHREDQARSRAKGGSGLGLSICRLLVQAHRGEISAGPSSLGGVKVEILLPLDDARRKGASNHEGVQA</sequence>